<name>A0AAW2PNM3_SESRA</name>
<evidence type="ECO:0000313" key="1">
    <source>
        <dbReference type="EMBL" id="KAL0356126.1"/>
    </source>
</evidence>
<dbReference type="AlphaFoldDB" id="A0AAW2PNM3"/>
<reference evidence="1" key="1">
    <citation type="submission" date="2020-06" db="EMBL/GenBank/DDBJ databases">
        <authorList>
            <person name="Li T."/>
            <person name="Hu X."/>
            <person name="Zhang T."/>
            <person name="Song X."/>
            <person name="Zhang H."/>
            <person name="Dai N."/>
            <person name="Sheng W."/>
            <person name="Hou X."/>
            <person name="Wei L."/>
        </authorList>
    </citation>
    <scope>NUCLEOTIDE SEQUENCE</scope>
    <source>
        <strain evidence="1">G02</strain>
        <tissue evidence="1">Leaf</tissue>
    </source>
</reference>
<reference evidence="1" key="2">
    <citation type="journal article" date="2024" name="Plant">
        <title>Genomic evolution and insights into agronomic trait innovations of Sesamum species.</title>
        <authorList>
            <person name="Miao H."/>
            <person name="Wang L."/>
            <person name="Qu L."/>
            <person name="Liu H."/>
            <person name="Sun Y."/>
            <person name="Le M."/>
            <person name="Wang Q."/>
            <person name="Wei S."/>
            <person name="Zheng Y."/>
            <person name="Lin W."/>
            <person name="Duan Y."/>
            <person name="Cao H."/>
            <person name="Xiong S."/>
            <person name="Wang X."/>
            <person name="Wei L."/>
            <person name="Li C."/>
            <person name="Ma Q."/>
            <person name="Ju M."/>
            <person name="Zhao R."/>
            <person name="Li G."/>
            <person name="Mu C."/>
            <person name="Tian Q."/>
            <person name="Mei H."/>
            <person name="Zhang T."/>
            <person name="Gao T."/>
            <person name="Zhang H."/>
        </authorList>
    </citation>
    <scope>NUCLEOTIDE SEQUENCE</scope>
    <source>
        <strain evidence="1">G02</strain>
    </source>
</reference>
<organism evidence="1">
    <name type="scientific">Sesamum radiatum</name>
    <name type="common">Black benniseed</name>
    <dbReference type="NCBI Taxonomy" id="300843"/>
    <lineage>
        <taxon>Eukaryota</taxon>
        <taxon>Viridiplantae</taxon>
        <taxon>Streptophyta</taxon>
        <taxon>Embryophyta</taxon>
        <taxon>Tracheophyta</taxon>
        <taxon>Spermatophyta</taxon>
        <taxon>Magnoliopsida</taxon>
        <taxon>eudicotyledons</taxon>
        <taxon>Gunneridae</taxon>
        <taxon>Pentapetalae</taxon>
        <taxon>asterids</taxon>
        <taxon>lamiids</taxon>
        <taxon>Lamiales</taxon>
        <taxon>Pedaliaceae</taxon>
        <taxon>Sesamum</taxon>
    </lineage>
</organism>
<comment type="caution">
    <text evidence="1">The sequence shown here is derived from an EMBL/GenBank/DDBJ whole genome shotgun (WGS) entry which is preliminary data.</text>
</comment>
<sequence>MEGRAAARAGDWTTEQRRRSGACVVGDWWTELWPTAEQHWRRFRRRRGGGVAAMSAVKWRRTGGRNWSSDGGGT</sequence>
<accession>A0AAW2PNM3</accession>
<gene>
    <name evidence="1" type="ORF">Sradi_4059500</name>
</gene>
<proteinExistence type="predicted"/>
<dbReference type="EMBL" id="JACGWJ010000017">
    <property type="protein sequence ID" value="KAL0356126.1"/>
    <property type="molecule type" value="Genomic_DNA"/>
</dbReference>
<protein>
    <submittedName>
        <fullName evidence="1">Uncharacterized protein</fullName>
    </submittedName>
</protein>